<dbReference type="InterPro" id="IPR041698">
    <property type="entry name" value="Methyltransf_25"/>
</dbReference>
<dbReference type="Gene3D" id="3.40.50.150">
    <property type="entry name" value="Vaccinia Virus protein VP39"/>
    <property type="match status" value="1"/>
</dbReference>
<dbReference type="GO" id="GO:0008757">
    <property type="term" value="F:S-adenosylmethionine-dependent methyltransferase activity"/>
    <property type="evidence" value="ECO:0007669"/>
    <property type="project" value="InterPro"/>
</dbReference>
<dbReference type="InterPro" id="IPR029063">
    <property type="entry name" value="SAM-dependent_MTases_sf"/>
</dbReference>
<organism evidence="2 3">
    <name type="scientific">Acaulospora morrowiae</name>
    <dbReference type="NCBI Taxonomy" id="94023"/>
    <lineage>
        <taxon>Eukaryota</taxon>
        <taxon>Fungi</taxon>
        <taxon>Fungi incertae sedis</taxon>
        <taxon>Mucoromycota</taxon>
        <taxon>Glomeromycotina</taxon>
        <taxon>Glomeromycetes</taxon>
        <taxon>Diversisporales</taxon>
        <taxon>Acaulosporaceae</taxon>
        <taxon>Acaulospora</taxon>
    </lineage>
</organism>
<evidence type="ECO:0000313" key="3">
    <source>
        <dbReference type="Proteomes" id="UP000789342"/>
    </source>
</evidence>
<dbReference type="OrthoDB" id="2013972at2759"/>
<dbReference type="Proteomes" id="UP000789342">
    <property type="component" value="Unassembled WGS sequence"/>
</dbReference>
<evidence type="ECO:0000313" key="2">
    <source>
        <dbReference type="EMBL" id="CAG8464760.1"/>
    </source>
</evidence>
<comment type="caution">
    <text evidence="2">The sequence shown here is derived from an EMBL/GenBank/DDBJ whole genome shotgun (WGS) entry which is preliminary data.</text>
</comment>
<dbReference type="CDD" id="cd02440">
    <property type="entry name" value="AdoMet_MTases"/>
    <property type="match status" value="1"/>
</dbReference>
<dbReference type="PANTHER" id="PTHR43591">
    <property type="entry name" value="METHYLTRANSFERASE"/>
    <property type="match status" value="1"/>
</dbReference>
<dbReference type="AlphaFoldDB" id="A0A9N8VXI3"/>
<name>A0A9N8VXI3_9GLOM</name>
<protein>
    <submittedName>
        <fullName evidence="2">18532_t:CDS:1</fullName>
    </submittedName>
</protein>
<evidence type="ECO:0000259" key="1">
    <source>
        <dbReference type="Pfam" id="PF13649"/>
    </source>
</evidence>
<reference evidence="2" key="1">
    <citation type="submission" date="2021-06" db="EMBL/GenBank/DDBJ databases">
        <authorList>
            <person name="Kallberg Y."/>
            <person name="Tangrot J."/>
            <person name="Rosling A."/>
        </authorList>
    </citation>
    <scope>NUCLEOTIDE SEQUENCE</scope>
    <source>
        <strain evidence="2">CL551</strain>
    </source>
</reference>
<keyword evidence="3" id="KW-1185">Reference proteome</keyword>
<accession>A0A9N8VXI3</accession>
<proteinExistence type="predicted"/>
<feature type="domain" description="Methyltransferase" evidence="1">
    <location>
        <begin position="2"/>
        <end position="78"/>
    </location>
</feature>
<sequence length="209" mass="23744">MATNYPRTEITGIDISPVQPRCIKPNNVTFVLANLLTGLTFEDETFDYVFQRLMFTAIPLDSWLNTVKELTRVLKPGGYLELSELGPPCRTGPVTCKVFNAVNDFVAKQNIDHKVLYKLRLFVEQTGQFEDICEEKNTLSYGEKMGKLGQAAIDNAKFGLINARQIVLPALGVTSEEFDEMLDIVAKELREFDTYHQIIRVYARKKEIT</sequence>
<dbReference type="Pfam" id="PF13649">
    <property type="entry name" value="Methyltransf_25"/>
    <property type="match status" value="1"/>
</dbReference>
<dbReference type="SUPFAM" id="SSF53335">
    <property type="entry name" value="S-adenosyl-L-methionine-dependent methyltransferases"/>
    <property type="match status" value="1"/>
</dbReference>
<gene>
    <name evidence="2" type="ORF">AMORRO_LOCUS1574</name>
</gene>
<dbReference type="EMBL" id="CAJVPV010000598">
    <property type="protein sequence ID" value="CAG8464760.1"/>
    <property type="molecule type" value="Genomic_DNA"/>
</dbReference>